<feature type="region of interest" description="Disordered" evidence="1">
    <location>
        <begin position="771"/>
        <end position="882"/>
    </location>
</feature>
<name>E9DUS4_METAQ</name>
<sequence>MASYALATSYAGESLLSGFNWFDGADPSHGYVSYQSRRNAEALGLYSVDEKTGVVRLGVDSTNMYSLTAGRPSIRLESKEAFNHGLFIADFLHMPPSQCGLWPAFWSYGPNWPAGGEVDIIEGANDQRSNLLSAHTVAGCTISKSLMGEFSGVQRDTDCNVGSNNVGCGYSSPAGDTSAYGDGFNAANGGVYAMEWDDELIKIWHFARSKIPKDITNKTPDTAGWGLPDAIFGGRGCDVDNFFKDMSLVININFCGDWGNAIWGKSDGCAKYAATCSEYVANNPEAFANAYWDVRYIEAYQKIDVLNSSSSPSSSATEPLTRVKSTTTITTTITIRRQHGTTRTAVEGRNTTSVLSVDAASSYQSVPEVVAAKTTPVYRVNATSPYESTPKKAAAGTTSIHRVNTTSSYEPSRGNAAAGTMPIYRLNTTSSYEPTPEEATAGTTTPVYRVNATSSYISTTQKATTSITPVYRLNTTSSLRSSHSSRSANTTDAQLYATSSLRSTRRSIPTNTTTVPRHAISSLMSVPSGTFTNTNLVPRPHAASSPISIPSEVPAPPNPVQLGDFAYLGCYGSSDDFKTFRKVKDSRDMTVDLCVQLCRGSMFSGVYDTQCFCADSIDANTRPANTKNGDICDHPCPGNHVQYCGGLAKSPGKLANTTSTPANDRFENIASSTGVAASRSTATGQRFRNSTTGGVGKNSTLATRFHVPFKRSPVSRMERAILLSVYGLVKDETSPPPSPPMAGNNITRTFTAYSTTMRVKTITVIPVQATAAASKADMVADKSPSEPSVADKTSTVVSTQGTSVPSKDKPAGDKDPGKPIPTGENSDPEKDGFVADRRPGDSHAGDKTVDRVLETAAPSNVEFVTDKRPDGSPVGGKTVTKTVDRMNVVVEDCECTEGEAHPTCSTPPSPPSAEQSKPPHLAPSDVEAPVPVEGSEYSQAAPPAQATNPRQPVPSDIEVPVPVEGLKHSQPASAPARVTNNPHQPVPSDIEVPVPAKDPKHTQPAPAPARVTNNPHQSAPSDIEVPVPAKDPKHTQPAPPSAQDTKVDGPESSGNDSPAPVGTPGEIQHAPPSPAAPPPARITHPYGVQPSGFETLPPVGASQEAKTPQPSVVTAGTGKTWSRKPGIALGLVILVVAMLL</sequence>
<dbReference type="OrthoDB" id="192832at2759"/>
<dbReference type="AlphaFoldDB" id="E9DUS4"/>
<dbReference type="OMA" id="AMEWDDE"/>
<dbReference type="SUPFAM" id="SSF49899">
    <property type="entry name" value="Concanavalin A-like lectins/glucanases"/>
    <property type="match status" value="1"/>
</dbReference>
<accession>E9DUS4</accession>
<dbReference type="PANTHER" id="PTHR10963">
    <property type="entry name" value="GLYCOSYL HYDROLASE-RELATED"/>
    <property type="match status" value="1"/>
</dbReference>
<feature type="compositionally biased region" description="Basic and acidic residues" evidence="1">
    <location>
        <begin position="806"/>
        <end position="817"/>
    </location>
</feature>
<feature type="domain" description="WSC" evidence="2">
    <location>
        <begin position="564"/>
        <end position="656"/>
    </location>
</feature>
<dbReference type="InterPro" id="IPR013320">
    <property type="entry name" value="ConA-like_dom_sf"/>
</dbReference>
<feature type="compositionally biased region" description="Pro residues" evidence="1">
    <location>
        <begin position="1071"/>
        <end position="1080"/>
    </location>
</feature>
<proteinExistence type="predicted"/>
<evidence type="ECO:0000256" key="1">
    <source>
        <dbReference type="SAM" id="MobiDB-lite"/>
    </source>
</evidence>
<dbReference type="PROSITE" id="PS51762">
    <property type="entry name" value="GH16_2"/>
    <property type="match status" value="1"/>
</dbReference>
<feature type="compositionally biased region" description="Low complexity" evidence="1">
    <location>
        <begin position="793"/>
        <end position="805"/>
    </location>
</feature>
<dbReference type="GO" id="GO:0009251">
    <property type="term" value="P:glucan catabolic process"/>
    <property type="evidence" value="ECO:0007669"/>
    <property type="project" value="TreeGrafter"/>
</dbReference>
<keyword evidence="5" id="KW-1185">Reference proteome</keyword>
<dbReference type="InterPro" id="IPR000757">
    <property type="entry name" value="Beta-glucanase-like"/>
</dbReference>
<dbReference type="Pfam" id="PF01822">
    <property type="entry name" value="WSC"/>
    <property type="match status" value="1"/>
</dbReference>
<dbReference type="InterPro" id="IPR050546">
    <property type="entry name" value="Glycosyl_Hydrlase_16"/>
</dbReference>
<evidence type="ECO:0000259" key="3">
    <source>
        <dbReference type="PROSITE" id="PS51762"/>
    </source>
</evidence>
<dbReference type="Gene3D" id="2.60.120.200">
    <property type="match status" value="1"/>
</dbReference>
<organism evidence="5">
    <name type="scientific">Metarhizium acridum (strain CQMa 102)</name>
    <dbReference type="NCBI Taxonomy" id="655827"/>
    <lineage>
        <taxon>Eukaryota</taxon>
        <taxon>Fungi</taxon>
        <taxon>Dikarya</taxon>
        <taxon>Ascomycota</taxon>
        <taxon>Pezizomycotina</taxon>
        <taxon>Sordariomycetes</taxon>
        <taxon>Hypocreomycetidae</taxon>
        <taxon>Hypocreales</taxon>
        <taxon>Clavicipitaceae</taxon>
        <taxon>Metarhizium</taxon>
    </lineage>
</organism>
<dbReference type="HOGENOM" id="CLU_284700_0_0_1"/>
<feature type="region of interest" description="Disordered" evidence="1">
    <location>
        <begin position="896"/>
        <end position="1119"/>
    </location>
</feature>
<dbReference type="GO" id="GO:0004553">
    <property type="term" value="F:hydrolase activity, hydrolyzing O-glycosyl compounds"/>
    <property type="evidence" value="ECO:0007669"/>
    <property type="project" value="InterPro"/>
</dbReference>
<evidence type="ECO:0000259" key="2">
    <source>
        <dbReference type="PROSITE" id="PS51212"/>
    </source>
</evidence>
<dbReference type="InterPro" id="IPR002889">
    <property type="entry name" value="WSC_carb-bd"/>
</dbReference>
<dbReference type="Pfam" id="PF26113">
    <property type="entry name" value="GH16_XgeA"/>
    <property type="match status" value="1"/>
</dbReference>
<dbReference type="PROSITE" id="PS51212">
    <property type="entry name" value="WSC"/>
    <property type="match status" value="1"/>
</dbReference>
<feature type="compositionally biased region" description="Polar residues" evidence="1">
    <location>
        <begin position="1011"/>
        <end position="1020"/>
    </location>
</feature>
<feature type="region of interest" description="Disordered" evidence="1">
    <location>
        <begin position="672"/>
        <end position="695"/>
    </location>
</feature>
<dbReference type="CDD" id="cd02181">
    <property type="entry name" value="GH16_fungal_Lam16A_glucanase"/>
    <property type="match status" value="1"/>
</dbReference>
<dbReference type="KEGG" id="maw:19245683"/>
<dbReference type="eggNOG" id="ENOG502QUM3">
    <property type="taxonomic scope" value="Eukaryota"/>
</dbReference>
<feature type="compositionally biased region" description="Basic and acidic residues" evidence="1">
    <location>
        <begin position="827"/>
        <end position="853"/>
    </location>
</feature>
<protein>
    <submittedName>
        <fullName evidence="4">Glycosyl hydrolase family 16 protein</fullName>
    </submittedName>
</protein>
<dbReference type="EMBL" id="GL698474">
    <property type="protein sequence ID" value="EFY92736.1"/>
    <property type="molecule type" value="Genomic_DNA"/>
</dbReference>
<reference evidence="4 5" key="1">
    <citation type="journal article" date="2011" name="PLoS Genet.">
        <title>Genome sequencing and comparative transcriptomics of the model entomopathogenic fungi Metarhizium anisopliae and M. acridum.</title>
        <authorList>
            <person name="Gao Q."/>
            <person name="Jin K."/>
            <person name="Ying S.H."/>
            <person name="Zhang Y."/>
            <person name="Xiao G."/>
            <person name="Shang Y."/>
            <person name="Duan Z."/>
            <person name="Hu X."/>
            <person name="Xie X.Q."/>
            <person name="Zhou G."/>
            <person name="Peng G."/>
            <person name="Luo Z."/>
            <person name="Huang W."/>
            <person name="Wang B."/>
            <person name="Fang W."/>
            <person name="Wang S."/>
            <person name="Zhong Y."/>
            <person name="Ma L.J."/>
            <person name="St Leger R.J."/>
            <person name="Zhao G.P."/>
            <person name="Pei Y."/>
            <person name="Feng M.G."/>
            <person name="Xia Y."/>
            <person name="Wang C."/>
        </authorList>
    </citation>
    <scope>NUCLEOTIDE SEQUENCE [LARGE SCALE GENOMIC DNA]</scope>
    <source>
        <strain evidence="4 5">CQMa 102</strain>
    </source>
</reference>
<dbReference type="InParanoid" id="E9DUS4"/>
<feature type="domain" description="GH16" evidence="3">
    <location>
        <begin position="8"/>
        <end position="267"/>
    </location>
</feature>
<feature type="compositionally biased region" description="Polar residues" evidence="1">
    <location>
        <begin position="1104"/>
        <end position="1119"/>
    </location>
</feature>
<dbReference type="SMART" id="SM00321">
    <property type="entry name" value="WSC"/>
    <property type="match status" value="1"/>
</dbReference>
<evidence type="ECO:0000313" key="4">
    <source>
        <dbReference type="EMBL" id="EFY92736.1"/>
    </source>
</evidence>
<keyword evidence="4" id="KW-0378">Hydrolase</keyword>
<dbReference type="GeneID" id="19245683"/>
<gene>
    <name evidence="4" type="ORF">MAC_01372</name>
</gene>
<evidence type="ECO:0000313" key="5">
    <source>
        <dbReference type="Proteomes" id="UP000002499"/>
    </source>
</evidence>
<dbReference type="PANTHER" id="PTHR10963:SF24">
    <property type="entry name" value="GLYCOSIDASE C21B10.07-RELATED"/>
    <property type="match status" value="1"/>
</dbReference>
<dbReference type="Proteomes" id="UP000002499">
    <property type="component" value="Unassembled WGS sequence"/>
</dbReference>